<gene>
    <name evidence="2" type="ORF">T4E_426</name>
</gene>
<dbReference type="AlphaFoldDB" id="A0A0V0YJQ8"/>
<organism evidence="2 3">
    <name type="scientific">Trichinella pseudospiralis</name>
    <name type="common">Parasitic roundworm</name>
    <dbReference type="NCBI Taxonomy" id="6337"/>
    <lineage>
        <taxon>Eukaryota</taxon>
        <taxon>Metazoa</taxon>
        <taxon>Ecdysozoa</taxon>
        <taxon>Nematoda</taxon>
        <taxon>Enoplea</taxon>
        <taxon>Dorylaimia</taxon>
        <taxon>Trichinellida</taxon>
        <taxon>Trichinellidae</taxon>
        <taxon>Trichinella</taxon>
    </lineage>
</organism>
<evidence type="ECO:0000256" key="1">
    <source>
        <dbReference type="SAM" id="MobiDB-lite"/>
    </source>
</evidence>
<dbReference type="EMBL" id="JYDU01000007">
    <property type="protein sequence ID" value="KRY00599.1"/>
    <property type="molecule type" value="Genomic_DNA"/>
</dbReference>
<evidence type="ECO:0000313" key="2">
    <source>
        <dbReference type="EMBL" id="KRY00599.1"/>
    </source>
</evidence>
<feature type="region of interest" description="Disordered" evidence="1">
    <location>
        <begin position="1"/>
        <end position="22"/>
    </location>
</feature>
<dbReference type="Proteomes" id="UP000054815">
    <property type="component" value="Unassembled WGS sequence"/>
</dbReference>
<reference evidence="2 3" key="1">
    <citation type="submission" date="2015-01" db="EMBL/GenBank/DDBJ databases">
        <title>Evolution of Trichinella species and genotypes.</title>
        <authorList>
            <person name="Korhonen P.K."/>
            <person name="Edoardo P."/>
            <person name="Giuseppe L.R."/>
            <person name="Gasser R.B."/>
        </authorList>
    </citation>
    <scope>NUCLEOTIDE SEQUENCE [LARGE SCALE GENOMIC DNA]</scope>
    <source>
        <strain evidence="2">ISS141</strain>
    </source>
</reference>
<protein>
    <submittedName>
        <fullName evidence="2">Uncharacterized protein</fullName>
    </submittedName>
</protein>
<evidence type="ECO:0000313" key="3">
    <source>
        <dbReference type="Proteomes" id="UP000054815"/>
    </source>
</evidence>
<sequence>MFVNRNAGNDLKSEDAGADDQNIEIPSSSEALIRVLNPHQRTPSLIRVVQSMPPPFKKK</sequence>
<proteinExistence type="predicted"/>
<accession>A0A0V0YJQ8</accession>
<name>A0A0V0YJQ8_TRIPS</name>
<comment type="caution">
    <text evidence="2">The sequence shown here is derived from an EMBL/GenBank/DDBJ whole genome shotgun (WGS) entry which is preliminary data.</text>
</comment>